<dbReference type="InterPro" id="IPR016036">
    <property type="entry name" value="Malonyl_transacylase_ACP-bd"/>
</dbReference>
<keyword evidence="8" id="KW-1185">Reference proteome</keyword>
<name>A0A0R2NM70_9LACO</name>
<dbReference type="PIRSF" id="PIRSF000446">
    <property type="entry name" value="Mct"/>
    <property type="match status" value="1"/>
</dbReference>
<dbReference type="GO" id="GO:0004314">
    <property type="term" value="F:[acyl-carrier-protein] S-malonyltransferase activity"/>
    <property type="evidence" value="ECO:0007669"/>
    <property type="project" value="UniProtKB-EC"/>
</dbReference>
<dbReference type="GO" id="GO:0006633">
    <property type="term" value="P:fatty acid biosynthetic process"/>
    <property type="evidence" value="ECO:0007669"/>
    <property type="project" value="TreeGrafter"/>
</dbReference>
<keyword evidence="1 4" id="KW-0808">Transferase</keyword>
<comment type="similarity">
    <text evidence="4">Belongs to the fabD family.</text>
</comment>
<dbReference type="SMART" id="SM00827">
    <property type="entry name" value="PKS_AT"/>
    <property type="match status" value="1"/>
</dbReference>
<evidence type="ECO:0000256" key="3">
    <source>
        <dbReference type="ARBA" id="ARBA00048462"/>
    </source>
</evidence>
<dbReference type="Gene3D" id="3.30.70.250">
    <property type="entry name" value="Malonyl-CoA ACP transacylase, ACP-binding"/>
    <property type="match status" value="1"/>
</dbReference>
<dbReference type="SUPFAM" id="SSF52151">
    <property type="entry name" value="FabD/lysophospholipase-like"/>
    <property type="match status" value="1"/>
</dbReference>
<keyword evidence="2 4" id="KW-0012">Acyltransferase</keyword>
<dbReference type="EMBL" id="JQCQ01000009">
    <property type="protein sequence ID" value="KRO25488.1"/>
    <property type="molecule type" value="Genomic_DNA"/>
</dbReference>
<dbReference type="AlphaFoldDB" id="A0A0R2NM70"/>
<evidence type="ECO:0000256" key="2">
    <source>
        <dbReference type="ARBA" id="ARBA00023315"/>
    </source>
</evidence>
<organism evidence="7 8">
    <name type="scientific">Pediococcus argentinicus</name>
    <dbReference type="NCBI Taxonomy" id="480391"/>
    <lineage>
        <taxon>Bacteria</taxon>
        <taxon>Bacillati</taxon>
        <taxon>Bacillota</taxon>
        <taxon>Bacilli</taxon>
        <taxon>Lactobacillales</taxon>
        <taxon>Lactobacillaceae</taxon>
        <taxon>Pediococcus</taxon>
    </lineage>
</organism>
<dbReference type="GO" id="GO:0005829">
    <property type="term" value="C:cytosol"/>
    <property type="evidence" value="ECO:0007669"/>
    <property type="project" value="TreeGrafter"/>
</dbReference>
<dbReference type="InterPro" id="IPR024925">
    <property type="entry name" value="Malonyl_CoA-ACP_transAc"/>
</dbReference>
<feature type="active site" evidence="5">
    <location>
        <position position="84"/>
    </location>
</feature>
<dbReference type="EC" id="2.3.1.39" evidence="4"/>
<dbReference type="InterPro" id="IPR014043">
    <property type="entry name" value="Acyl_transferase_dom"/>
</dbReference>
<dbReference type="OrthoDB" id="9805460at2"/>
<comment type="catalytic activity">
    <reaction evidence="3 4">
        <text>holo-[ACP] + malonyl-CoA = malonyl-[ACP] + CoA</text>
        <dbReference type="Rhea" id="RHEA:41792"/>
        <dbReference type="Rhea" id="RHEA-COMP:9623"/>
        <dbReference type="Rhea" id="RHEA-COMP:9685"/>
        <dbReference type="ChEBI" id="CHEBI:57287"/>
        <dbReference type="ChEBI" id="CHEBI:57384"/>
        <dbReference type="ChEBI" id="CHEBI:64479"/>
        <dbReference type="ChEBI" id="CHEBI:78449"/>
        <dbReference type="EC" id="2.3.1.39"/>
    </reaction>
</comment>
<dbReference type="SUPFAM" id="SSF55048">
    <property type="entry name" value="Probable ACP-binding domain of malonyl-CoA ACP transacylase"/>
    <property type="match status" value="1"/>
</dbReference>
<evidence type="ECO:0000313" key="7">
    <source>
        <dbReference type="EMBL" id="KRO25488.1"/>
    </source>
</evidence>
<accession>A0A0R2NM70</accession>
<comment type="caution">
    <text evidence="7">The sequence shown here is derived from an EMBL/GenBank/DDBJ whole genome shotgun (WGS) entry which is preliminary data.</text>
</comment>
<dbReference type="PANTHER" id="PTHR42681">
    <property type="entry name" value="MALONYL-COA-ACYL CARRIER PROTEIN TRANSACYLASE, MITOCHONDRIAL"/>
    <property type="match status" value="1"/>
</dbReference>
<sequence length="306" mass="33742">MKIGYLFSGQGHQFPGMGQDLFTQEPLYRQTIKDISEILNQDFSKTEVMDNPQNTAVSIVTFSLGIERILANEFKNPAVELGLSLGEYSALITAEAMELQTGMQVVQDRARYMEEAARINPGKMIAVMKASSDQIKSVCERTGAFPANFNTPVQTVLGGTDQSVMQATKFLKDEGIKRIVPLKVDAASHTPLMEHASELLERRLAEVEVTSPTVPVISNTTTQPFDEQTLKQVLVEQLVEPTRFSTCLKEISDKRVNTFVEIGPGKALTGFVKKTLSGVGAYHIDSVETLNEVRHALSQGGLEYDR</sequence>
<reference evidence="7 8" key="1">
    <citation type="journal article" date="2015" name="Genome Announc.">
        <title>Expanding the biotechnology potential of lactobacilli through comparative genomics of 213 strains and associated genera.</title>
        <authorList>
            <person name="Sun Z."/>
            <person name="Harris H.M."/>
            <person name="McCann A."/>
            <person name="Guo C."/>
            <person name="Argimon S."/>
            <person name="Zhang W."/>
            <person name="Yang X."/>
            <person name="Jeffery I.B."/>
            <person name="Cooney J.C."/>
            <person name="Kagawa T.F."/>
            <person name="Liu W."/>
            <person name="Song Y."/>
            <person name="Salvetti E."/>
            <person name="Wrobel A."/>
            <person name="Rasinkangas P."/>
            <person name="Parkhill J."/>
            <person name="Rea M.C."/>
            <person name="O'Sullivan O."/>
            <person name="Ritari J."/>
            <person name="Douillard F.P."/>
            <person name="Paul Ross R."/>
            <person name="Yang R."/>
            <person name="Briner A.E."/>
            <person name="Felis G.E."/>
            <person name="de Vos W.M."/>
            <person name="Barrangou R."/>
            <person name="Klaenhammer T.R."/>
            <person name="Caufield P.W."/>
            <person name="Cui Y."/>
            <person name="Zhang H."/>
            <person name="O'Toole P.W."/>
        </authorList>
    </citation>
    <scope>NUCLEOTIDE SEQUENCE [LARGE SCALE GENOMIC DNA]</scope>
    <source>
        <strain evidence="7 8">DSM 23026</strain>
    </source>
</reference>
<dbReference type="InterPro" id="IPR001227">
    <property type="entry name" value="Ac_transferase_dom_sf"/>
</dbReference>
<proteinExistence type="inferred from homology"/>
<protein>
    <recommendedName>
        <fullName evidence="4">Malonyl CoA-acyl carrier protein transacylase</fullName>
        <ecNumber evidence="4">2.3.1.39</ecNumber>
    </recommendedName>
</protein>
<evidence type="ECO:0000259" key="6">
    <source>
        <dbReference type="SMART" id="SM00827"/>
    </source>
</evidence>
<gene>
    <name evidence="7" type="ORF">IV88_GL001738</name>
</gene>
<dbReference type="PATRIC" id="fig|480391.4.peg.1784"/>
<dbReference type="Gene3D" id="3.40.366.10">
    <property type="entry name" value="Malonyl-Coenzyme A Acyl Carrier Protein, domain 2"/>
    <property type="match status" value="1"/>
</dbReference>
<evidence type="ECO:0000313" key="8">
    <source>
        <dbReference type="Proteomes" id="UP000051249"/>
    </source>
</evidence>
<feature type="active site" evidence="5">
    <location>
        <position position="189"/>
    </location>
</feature>
<feature type="domain" description="Malonyl-CoA:ACP transacylase (MAT)" evidence="6">
    <location>
        <begin position="6"/>
        <end position="301"/>
    </location>
</feature>
<dbReference type="RefSeq" id="WP_057798758.1">
    <property type="nucleotide sequence ID" value="NZ_BJZZ01000008.1"/>
</dbReference>
<dbReference type="Pfam" id="PF00698">
    <property type="entry name" value="Acyl_transf_1"/>
    <property type="match status" value="1"/>
</dbReference>
<evidence type="ECO:0000256" key="1">
    <source>
        <dbReference type="ARBA" id="ARBA00022679"/>
    </source>
</evidence>
<dbReference type="PANTHER" id="PTHR42681:SF1">
    <property type="entry name" value="MALONYL-COA-ACYL CARRIER PROTEIN TRANSACYLASE, MITOCHONDRIAL"/>
    <property type="match status" value="1"/>
</dbReference>
<dbReference type="Proteomes" id="UP000051249">
    <property type="component" value="Unassembled WGS sequence"/>
</dbReference>
<evidence type="ECO:0000256" key="4">
    <source>
        <dbReference type="PIRNR" id="PIRNR000446"/>
    </source>
</evidence>
<dbReference type="InterPro" id="IPR016035">
    <property type="entry name" value="Acyl_Trfase/lysoPLipase"/>
</dbReference>
<dbReference type="InterPro" id="IPR050858">
    <property type="entry name" value="Mal-CoA-ACP_Trans/PKS_FabD"/>
</dbReference>
<evidence type="ECO:0000256" key="5">
    <source>
        <dbReference type="PIRSR" id="PIRSR000446-1"/>
    </source>
</evidence>